<keyword evidence="1" id="KW-0732">Signal</keyword>
<protein>
    <submittedName>
        <fullName evidence="2">Uncharacterized protein</fullName>
    </submittedName>
</protein>
<organism evidence="2 3">
    <name type="scientific">Aspergillus tubingensis (strain CBS 134.48)</name>
    <dbReference type="NCBI Taxonomy" id="767770"/>
    <lineage>
        <taxon>Eukaryota</taxon>
        <taxon>Fungi</taxon>
        <taxon>Dikarya</taxon>
        <taxon>Ascomycota</taxon>
        <taxon>Pezizomycotina</taxon>
        <taxon>Eurotiomycetes</taxon>
        <taxon>Eurotiomycetidae</taxon>
        <taxon>Eurotiales</taxon>
        <taxon>Aspergillaceae</taxon>
        <taxon>Aspergillus</taxon>
        <taxon>Aspergillus subgen. Circumdati</taxon>
    </lineage>
</organism>
<evidence type="ECO:0000313" key="2">
    <source>
        <dbReference type="EMBL" id="OJI88906.1"/>
    </source>
</evidence>
<gene>
    <name evidence="2" type="ORF">ASPTUDRAFT_70566</name>
</gene>
<keyword evidence="3" id="KW-1185">Reference proteome</keyword>
<dbReference type="Proteomes" id="UP000184304">
    <property type="component" value="Unassembled WGS sequence"/>
</dbReference>
<dbReference type="OMA" id="GHNDAIY"/>
<feature type="signal peptide" evidence="1">
    <location>
        <begin position="1"/>
        <end position="20"/>
    </location>
</feature>
<evidence type="ECO:0000313" key="3">
    <source>
        <dbReference type="Proteomes" id="UP000184304"/>
    </source>
</evidence>
<proteinExistence type="predicted"/>
<evidence type="ECO:0000256" key="1">
    <source>
        <dbReference type="SAM" id="SignalP"/>
    </source>
</evidence>
<sequence length="239" mass="27153">MKSILRQILFLCTATLAALAKTNPTKQESLVSEDIMAQQDNMVPGHNNAIYDTVPKDDQIFKIEFFEIAPTPIIADRVFFIYLRGYLPESKKKELALPDEGLVNATLKVSASVVYPDGSHDDEHSTTGPLRTTPFNDLAHLTIRNVRGVQVDYMRSSGRSDVLLDFQILTMFLRTGMWAYKVDARAGDVDNTCLFALSMTQWLERGLRWDVRNNLEATWHNFSQCSAIPVKIWKPREDL</sequence>
<name>A0A1L9NHY7_ASPTC</name>
<accession>A0A1L9NHY7</accession>
<dbReference type="VEuPathDB" id="FungiDB:ASPTUDRAFT_70566"/>
<feature type="chain" id="PRO_5012928196" evidence="1">
    <location>
        <begin position="21"/>
        <end position="239"/>
    </location>
</feature>
<dbReference type="EMBL" id="KV878178">
    <property type="protein sequence ID" value="OJI88906.1"/>
    <property type="molecule type" value="Genomic_DNA"/>
</dbReference>
<dbReference type="OrthoDB" id="5422698at2759"/>
<dbReference type="AlphaFoldDB" id="A0A1L9NHY7"/>
<reference evidence="3" key="1">
    <citation type="journal article" date="2017" name="Genome Biol.">
        <title>Comparative genomics reveals high biological diversity and specific adaptations in the industrially and medically important fungal genus Aspergillus.</title>
        <authorList>
            <person name="de Vries R.P."/>
            <person name="Riley R."/>
            <person name="Wiebenga A."/>
            <person name="Aguilar-Osorio G."/>
            <person name="Amillis S."/>
            <person name="Uchima C.A."/>
            <person name="Anderluh G."/>
            <person name="Asadollahi M."/>
            <person name="Askin M."/>
            <person name="Barry K."/>
            <person name="Battaglia E."/>
            <person name="Bayram O."/>
            <person name="Benocci T."/>
            <person name="Braus-Stromeyer S.A."/>
            <person name="Caldana C."/>
            <person name="Canovas D."/>
            <person name="Cerqueira G.C."/>
            <person name="Chen F."/>
            <person name="Chen W."/>
            <person name="Choi C."/>
            <person name="Clum A."/>
            <person name="Dos Santos R.A."/>
            <person name="Damasio A.R."/>
            <person name="Diallinas G."/>
            <person name="Emri T."/>
            <person name="Fekete E."/>
            <person name="Flipphi M."/>
            <person name="Freyberg S."/>
            <person name="Gallo A."/>
            <person name="Gournas C."/>
            <person name="Habgood R."/>
            <person name="Hainaut M."/>
            <person name="Harispe M.L."/>
            <person name="Henrissat B."/>
            <person name="Hilden K.S."/>
            <person name="Hope R."/>
            <person name="Hossain A."/>
            <person name="Karabika E."/>
            <person name="Karaffa L."/>
            <person name="Karanyi Z."/>
            <person name="Krasevec N."/>
            <person name="Kuo A."/>
            <person name="Kusch H."/>
            <person name="LaButti K."/>
            <person name="Lagendijk E.L."/>
            <person name="Lapidus A."/>
            <person name="Levasseur A."/>
            <person name="Lindquist E."/>
            <person name="Lipzen A."/>
            <person name="Logrieco A.F."/>
            <person name="MacCabe A."/>
            <person name="Maekelae M.R."/>
            <person name="Malavazi I."/>
            <person name="Melin P."/>
            <person name="Meyer V."/>
            <person name="Mielnichuk N."/>
            <person name="Miskei M."/>
            <person name="Molnar A.P."/>
            <person name="Mule G."/>
            <person name="Ngan C.Y."/>
            <person name="Orejas M."/>
            <person name="Orosz E."/>
            <person name="Ouedraogo J.P."/>
            <person name="Overkamp K.M."/>
            <person name="Park H.-S."/>
            <person name="Perrone G."/>
            <person name="Piumi F."/>
            <person name="Punt P.J."/>
            <person name="Ram A.F."/>
            <person name="Ramon A."/>
            <person name="Rauscher S."/>
            <person name="Record E."/>
            <person name="Riano-Pachon D.M."/>
            <person name="Robert V."/>
            <person name="Roehrig J."/>
            <person name="Ruller R."/>
            <person name="Salamov A."/>
            <person name="Salih N.S."/>
            <person name="Samson R.A."/>
            <person name="Sandor E."/>
            <person name="Sanguinetti M."/>
            <person name="Schuetze T."/>
            <person name="Sepcic K."/>
            <person name="Shelest E."/>
            <person name="Sherlock G."/>
            <person name="Sophianopoulou V."/>
            <person name="Squina F.M."/>
            <person name="Sun H."/>
            <person name="Susca A."/>
            <person name="Todd R.B."/>
            <person name="Tsang A."/>
            <person name="Unkles S.E."/>
            <person name="van de Wiele N."/>
            <person name="van Rossen-Uffink D."/>
            <person name="Oliveira J.V."/>
            <person name="Vesth T.C."/>
            <person name="Visser J."/>
            <person name="Yu J.-H."/>
            <person name="Zhou M."/>
            <person name="Andersen M.R."/>
            <person name="Archer D.B."/>
            <person name="Baker S.E."/>
            <person name="Benoit I."/>
            <person name="Brakhage A.A."/>
            <person name="Braus G.H."/>
            <person name="Fischer R."/>
            <person name="Frisvad J.C."/>
            <person name="Goldman G.H."/>
            <person name="Houbraken J."/>
            <person name="Oakley B."/>
            <person name="Pocsi I."/>
            <person name="Scazzocchio C."/>
            <person name="Seiboth B."/>
            <person name="vanKuyk P.A."/>
            <person name="Wortman J."/>
            <person name="Dyer P.S."/>
            <person name="Grigoriev I.V."/>
        </authorList>
    </citation>
    <scope>NUCLEOTIDE SEQUENCE [LARGE SCALE GENOMIC DNA]</scope>
    <source>
        <strain evidence="3">CBS 134.48</strain>
    </source>
</reference>